<evidence type="ECO:0000259" key="6">
    <source>
        <dbReference type="Pfam" id="PF02631"/>
    </source>
</evidence>
<gene>
    <name evidence="5" type="primary">recX</name>
    <name evidence="9" type="ORF">SAMN05216352_108232</name>
</gene>
<evidence type="ECO:0000256" key="5">
    <source>
        <dbReference type="HAMAP-Rule" id="MF_01114"/>
    </source>
</evidence>
<dbReference type="InterPro" id="IPR036388">
    <property type="entry name" value="WH-like_DNA-bd_sf"/>
</dbReference>
<evidence type="ECO:0000256" key="1">
    <source>
        <dbReference type="ARBA" id="ARBA00004496"/>
    </source>
</evidence>
<dbReference type="InterPro" id="IPR003783">
    <property type="entry name" value="Regulatory_RecX"/>
</dbReference>
<evidence type="ECO:0000259" key="7">
    <source>
        <dbReference type="Pfam" id="PF21981"/>
    </source>
</evidence>
<proteinExistence type="inferred from homology"/>
<dbReference type="EMBL" id="FNDU01000008">
    <property type="protein sequence ID" value="SDI53177.1"/>
    <property type="molecule type" value="Genomic_DNA"/>
</dbReference>
<organism evidence="9 10">
    <name type="scientific">Alteribacillus bidgolensis</name>
    <dbReference type="NCBI Taxonomy" id="930129"/>
    <lineage>
        <taxon>Bacteria</taxon>
        <taxon>Bacillati</taxon>
        <taxon>Bacillota</taxon>
        <taxon>Bacilli</taxon>
        <taxon>Bacillales</taxon>
        <taxon>Bacillaceae</taxon>
        <taxon>Alteribacillus</taxon>
    </lineage>
</organism>
<dbReference type="Pfam" id="PF21981">
    <property type="entry name" value="RecX_HTH3"/>
    <property type="match status" value="1"/>
</dbReference>
<dbReference type="Pfam" id="PF02631">
    <property type="entry name" value="RecX_HTH2"/>
    <property type="match status" value="1"/>
</dbReference>
<comment type="similarity">
    <text evidence="2 5">Belongs to the RecX family.</text>
</comment>
<evidence type="ECO:0000313" key="9">
    <source>
        <dbReference type="EMBL" id="SDI53177.1"/>
    </source>
</evidence>
<dbReference type="InterPro" id="IPR053924">
    <property type="entry name" value="RecX_HTH_2nd"/>
</dbReference>
<dbReference type="PANTHER" id="PTHR33602:SF1">
    <property type="entry name" value="REGULATORY PROTEIN RECX FAMILY PROTEIN"/>
    <property type="match status" value="1"/>
</dbReference>
<protein>
    <recommendedName>
        <fullName evidence="3 5">Regulatory protein RecX</fullName>
    </recommendedName>
</protein>
<feature type="domain" description="RecX first three-helical" evidence="8">
    <location>
        <begin position="65"/>
        <end position="103"/>
    </location>
</feature>
<dbReference type="Pfam" id="PF21982">
    <property type="entry name" value="RecX_HTH1"/>
    <property type="match status" value="1"/>
</dbReference>
<keyword evidence="4 5" id="KW-0963">Cytoplasm</keyword>
<dbReference type="RefSeq" id="WP_091586184.1">
    <property type="nucleotide sequence ID" value="NZ_FNDU01000008.1"/>
</dbReference>
<dbReference type="Gene3D" id="1.10.10.10">
    <property type="entry name" value="Winged helix-like DNA-binding domain superfamily/Winged helix DNA-binding domain"/>
    <property type="match status" value="4"/>
</dbReference>
<dbReference type="GO" id="GO:0005737">
    <property type="term" value="C:cytoplasm"/>
    <property type="evidence" value="ECO:0007669"/>
    <property type="project" value="UniProtKB-SubCell"/>
</dbReference>
<name>A0A1G8LCK3_9BACI</name>
<dbReference type="GO" id="GO:0006282">
    <property type="term" value="P:regulation of DNA repair"/>
    <property type="evidence" value="ECO:0007669"/>
    <property type="project" value="UniProtKB-UniRule"/>
</dbReference>
<dbReference type="NCBIfam" id="NF010733">
    <property type="entry name" value="PRK14135.1"/>
    <property type="match status" value="1"/>
</dbReference>
<comment type="subcellular location">
    <subcellularLocation>
        <location evidence="1 5">Cytoplasm</location>
    </subcellularLocation>
</comment>
<dbReference type="STRING" id="930129.SAMN05216352_108232"/>
<dbReference type="HAMAP" id="MF_01114">
    <property type="entry name" value="RecX"/>
    <property type="match status" value="1"/>
</dbReference>
<dbReference type="Proteomes" id="UP000199017">
    <property type="component" value="Unassembled WGS sequence"/>
</dbReference>
<evidence type="ECO:0000256" key="3">
    <source>
        <dbReference type="ARBA" id="ARBA00018111"/>
    </source>
</evidence>
<evidence type="ECO:0000256" key="2">
    <source>
        <dbReference type="ARBA" id="ARBA00009695"/>
    </source>
</evidence>
<dbReference type="InterPro" id="IPR053926">
    <property type="entry name" value="RecX_HTH_1st"/>
</dbReference>
<dbReference type="AlphaFoldDB" id="A0A1G8LCK3"/>
<keyword evidence="10" id="KW-1185">Reference proteome</keyword>
<feature type="domain" description="RecX third three-helical" evidence="7">
    <location>
        <begin position="215"/>
        <end position="263"/>
    </location>
</feature>
<reference evidence="9 10" key="1">
    <citation type="submission" date="2016-10" db="EMBL/GenBank/DDBJ databases">
        <authorList>
            <person name="de Groot N.N."/>
        </authorList>
    </citation>
    <scope>NUCLEOTIDE SEQUENCE [LARGE SCALE GENOMIC DNA]</scope>
    <source>
        <strain evidence="10">P4B,CCM 7963,CECT 7998,DSM 25260,IBRC-M 10614,KCTC 13821</strain>
    </source>
</reference>
<accession>A0A1G8LCK3</accession>
<evidence type="ECO:0000256" key="4">
    <source>
        <dbReference type="ARBA" id="ARBA00022490"/>
    </source>
</evidence>
<sequence length="278" mass="32670">MKISKITTQKNRNDRFNIFTNENGYEEYAFSVDENVLVKFQLKKGSIITKSEKAEILQADQQRKAFNDAIYYLTHSMRTEYQIKQYLIKKEYNVGVIEEAIRKMKEYHYIDDEEFAMAFVRTKIKTTDKGPSIIKEELFQKGISSETAEKALLQFTFQAQLEAAQTFLQKKGKQKQNESASNMKKRLLNRLIQKGYSLETALQAWENEHLEVSQEEELKALWMQGEKAKKKLKNKHTGKNLELKIKEFLYRKGFPIHLIDNYLQETDLLEDENGGKKI</sequence>
<dbReference type="InterPro" id="IPR053925">
    <property type="entry name" value="RecX_HTH_3rd"/>
</dbReference>
<evidence type="ECO:0000259" key="8">
    <source>
        <dbReference type="Pfam" id="PF21982"/>
    </source>
</evidence>
<feature type="domain" description="RecX second three-helical" evidence="6">
    <location>
        <begin position="111"/>
        <end position="152"/>
    </location>
</feature>
<dbReference type="OrthoDB" id="5421057at2"/>
<dbReference type="PANTHER" id="PTHR33602">
    <property type="entry name" value="REGULATORY PROTEIN RECX FAMILY PROTEIN"/>
    <property type="match status" value="1"/>
</dbReference>
<comment type="function">
    <text evidence="5">Modulates RecA activity.</text>
</comment>
<evidence type="ECO:0000313" key="10">
    <source>
        <dbReference type="Proteomes" id="UP000199017"/>
    </source>
</evidence>